<dbReference type="GO" id="GO:0106290">
    <property type="term" value="F:trans-cinnamate-CoA ligase activity"/>
    <property type="evidence" value="ECO:0007669"/>
    <property type="project" value="EnsemblPlants"/>
</dbReference>
<evidence type="ECO:0000256" key="4">
    <source>
        <dbReference type="ARBA" id="ARBA00022598"/>
    </source>
</evidence>
<comment type="catalytic activity">
    <reaction evidence="10">
        <text>(E)-4-coumarate + ATP + CoA = (E)-4-coumaroyl-CoA + AMP + diphosphate</text>
        <dbReference type="Rhea" id="RHEA:19641"/>
        <dbReference type="ChEBI" id="CHEBI:12876"/>
        <dbReference type="ChEBI" id="CHEBI:30616"/>
        <dbReference type="ChEBI" id="CHEBI:33019"/>
        <dbReference type="ChEBI" id="CHEBI:57287"/>
        <dbReference type="ChEBI" id="CHEBI:85008"/>
        <dbReference type="ChEBI" id="CHEBI:456215"/>
        <dbReference type="EC" id="6.2.1.12"/>
    </reaction>
    <physiologicalReaction direction="left-to-right" evidence="10">
        <dbReference type="Rhea" id="RHEA:19642"/>
    </physiologicalReaction>
</comment>
<evidence type="ECO:0000256" key="6">
    <source>
        <dbReference type="ARBA" id="ARBA00022840"/>
    </source>
</evidence>
<dbReference type="PANTHER" id="PTHR24096">
    <property type="entry name" value="LONG-CHAIN-FATTY-ACID--COA LIGASE"/>
    <property type="match status" value="1"/>
</dbReference>
<comment type="catalytic activity">
    <reaction evidence="8">
        <text>(E)-4-coumarate + ATP + H(+) = (E)-4-coumaroyl-AMP + diphosphate</text>
        <dbReference type="Rhea" id="RHEA:72419"/>
        <dbReference type="ChEBI" id="CHEBI:12876"/>
        <dbReference type="ChEBI" id="CHEBI:15378"/>
        <dbReference type="ChEBI" id="CHEBI:30616"/>
        <dbReference type="ChEBI" id="CHEBI:33019"/>
        <dbReference type="ChEBI" id="CHEBI:192348"/>
    </reaction>
    <physiologicalReaction direction="left-to-right" evidence="8">
        <dbReference type="Rhea" id="RHEA:72420"/>
    </physiologicalReaction>
</comment>
<evidence type="ECO:0000313" key="14">
    <source>
        <dbReference type="Proteomes" id="UP000006038"/>
    </source>
</evidence>
<organism evidence="13">
    <name type="scientific">Oryza brachyantha</name>
    <name type="common">malo sina</name>
    <dbReference type="NCBI Taxonomy" id="4533"/>
    <lineage>
        <taxon>Eukaryota</taxon>
        <taxon>Viridiplantae</taxon>
        <taxon>Streptophyta</taxon>
        <taxon>Embryophyta</taxon>
        <taxon>Tracheophyta</taxon>
        <taxon>Spermatophyta</taxon>
        <taxon>Magnoliopsida</taxon>
        <taxon>Liliopsida</taxon>
        <taxon>Poales</taxon>
        <taxon>Poaceae</taxon>
        <taxon>BOP clade</taxon>
        <taxon>Oryzoideae</taxon>
        <taxon>Oryzeae</taxon>
        <taxon>Oryzinae</taxon>
        <taxon>Oryza</taxon>
    </lineage>
</organism>
<dbReference type="InterPro" id="IPR042099">
    <property type="entry name" value="ANL_N_sf"/>
</dbReference>
<dbReference type="PANTHER" id="PTHR24096:SF169">
    <property type="entry name" value="4-COUMARATE--COA LIGASE 3"/>
    <property type="match status" value="1"/>
</dbReference>
<reference evidence="13" key="1">
    <citation type="submission" date="2013-04" db="UniProtKB">
        <authorList>
            <consortium name="EnsemblPlants"/>
        </authorList>
    </citation>
    <scope>IDENTIFICATION</scope>
</reference>
<dbReference type="EC" id="6.2.1.12" evidence="3"/>
<keyword evidence="14" id="KW-1185">Reference proteome</keyword>
<keyword evidence="7" id="KW-0460">Magnesium</keyword>
<evidence type="ECO:0000256" key="1">
    <source>
        <dbReference type="ARBA" id="ARBA00001946"/>
    </source>
</evidence>
<evidence type="ECO:0000256" key="7">
    <source>
        <dbReference type="ARBA" id="ARBA00022842"/>
    </source>
</evidence>
<dbReference type="SUPFAM" id="SSF56801">
    <property type="entry name" value="Acetyl-CoA synthetase-like"/>
    <property type="match status" value="1"/>
</dbReference>
<evidence type="ECO:0000256" key="10">
    <source>
        <dbReference type="ARBA" id="ARBA00034252"/>
    </source>
</evidence>
<evidence type="ECO:0000256" key="5">
    <source>
        <dbReference type="ARBA" id="ARBA00022741"/>
    </source>
</evidence>
<dbReference type="InterPro" id="IPR020845">
    <property type="entry name" value="AMP-binding_CS"/>
</dbReference>
<dbReference type="PROSITE" id="PS00455">
    <property type="entry name" value="AMP_BINDING"/>
    <property type="match status" value="1"/>
</dbReference>
<feature type="domain" description="AMP-dependent synthetase/ligase" evidence="11">
    <location>
        <begin position="214"/>
        <end position="595"/>
    </location>
</feature>
<sequence>MGVSLPPMQYSFDLVEAPIVLEVIAEVPRGSKPLMVLIMMNFPMWINITKTLLMVGYGCMVLRVAPMAIKDRFSGNPEGLTRTNHKPEWATRKCQSKCQSSSQKVVPKVEVRFSPPLRMPVAWSRHCQLKLKIRCWTAILEKYVGTSSEGGAMVAARASEQETMITVAALEAQPQAAAVAAEAVEEAPEVTIFRSKLPDIDIPNHLPLHEYCFARAAELPDAPCLIAAATGRTYTFAETHLLCRKAAAALHRLGVGHGDRVMVLLQNCVEFAVAFFAASFLGAVTTAANPFCRPQEIHKQFKASGAKAILTQSVYVEKLRHEAFPRIDAASGDDTLTVITIDDNEEHHTPEGCLPFWGLIAQADGDSIPEVSISPDDPVALPFSSGTTGLPKGVVLTHRSLVSSVAQQVDGENPNLHMGEGDVALCVLPLFHIFSLNSVLLCAVRTGAAVMLMPRFEMGAMLEGIERWRVTVAAVVPPLVLALAKNPVVERHDLSSIRIVLSGAAPLGKDLEDALRARVPQAIFGQGYGMTEAGPVLSMCPAFAREPTPAKTGSCGTVVRNAELKVVDPDTGFSLGRNLPGEICIRGPQIMKGYLNDPDATAATIDVEGWLHTGDIGYVDDDDEVFIVDRVKELIKFKGFQVPPAELESLLIAHPSIADAAVVPQKDDVAGEVPVAFVVRAADSDITEESIKEFISKQVVFYKRLHKVHFTHAIPKSVSGKILRKELRAKLAGVLNC</sequence>
<dbReference type="GO" id="GO:0005524">
    <property type="term" value="F:ATP binding"/>
    <property type="evidence" value="ECO:0007669"/>
    <property type="project" value="UniProtKB-KW"/>
</dbReference>
<dbReference type="OMA" id="FHTADLY"/>
<dbReference type="GO" id="GO:0009698">
    <property type="term" value="P:phenylpropanoid metabolic process"/>
    <property type="evidence" value="ECO:0007669"/>
    <property type="project" value="EnsemblPlants"/>
</dbReference>
<dbReference type="EnsemblPlants" id="OB02G36060.1">
    <property type="protein sequence ID" value="OB02G36060.1"/>
    <property type="gene ID" value="OB02G36060"/>
</dbReference>
<evidence type="ECO:0000313" key="13">
    <source>
        <dbReference type="EnsemblPlants" id="OB02G36060.1"/>
    </source>
</evidence>
<dbReference type="Pfam" id="PF13193">
    <property type="entry name" value="AMP-binding_C"/>
    <property type="match status" value="1"/>
</dbReference>
<dbReference type="GO" id="GO:0009411">
    <property type="term" value="P:response to UV"/>
    <property type="evidence" value="ECO:0007669"/>
    <property type="project" value="EnsemblPlants"/>
</dbReference>
<dbReference type="HOGENOM" id="CLU_000022_59_2_1"/>
<comment type="catalytic activity">
    <reaction evidence="9">
        <text>(E)-4-coumaroyl-AMP + CoA = (E)-4-coumaroyl-CoA + AMP + H(+)</text>
        <dbReference type="Rhea" id="RHEA:72423"/>
        <dbReference type="ChEBI" id="CHEBI:15378"/>
        <dbReference type="ChEBI" id="CHEBI:57287"/>
        <dbReference type="ChEBI" id="CHEBI:85008"/>
        <dbReference type="ChEBI" id="CHEBI:192348"/>
        <dbReference type="ChEBI" id="CHEBI:456215"/>
    </reaction>
    <physiologicalReaction direction="left-to-right" evidence="9">
        <dbReference type="Rhea" id="RHEA:72424"/>
    </physiologicalReaction>
</comment>
<feature type="domain" description="AMP-binding enzyme C-terminal" evidence="12">
    <location>
        <begin position="646"/>
        <end position="721"/>
    </location>
</feature>
<comment type="similarity">
    <text evidence="2">Belongs to the ATP-dependent AMP-binding enzyme family.</text>
</comment>
<dbReference type="GO" id="GO:0016207">
    <property type="term" value="F:4-coumarate-CoA ligase activity"/>
    <property type="evidence" value="ECO:0007669"/>
    <property type="project" value="UniProtKB-EC"/>
</dbReference>
<comment type="cofactor">
    <cofactor evidence="1">
        <name>Mg(2+)</name>
        <dbReference type="ChEBI" id="CHEBI:18420"/>
    </cofactor>
</comment>
<dbReference type="Pfam" id="PF00501">
    <property type="entry name" value="AMP-binding"/>
    <property type="match status" value="1"/>
</dbReference>
<protein>
    <recommendedName>
        <fullName evidence="3">4-coumarate--CoA ligase</fullName>
        <ecNumber evidence="3">6.2.1.12</ecNumber>
    </recommendedName>
</protein>
<evidence type="ECO:0000256" key="8">
    <source>
        <dbReference type="ARBA" id="ARBA00034219"/>
    </source>
</evidence>
<dbReference type="Gramene" id="OB02G36060.1">
    <property type="protein sequence ID" value="OB02G36060.1"/>
    <property type="gene ID" value="OB02G36060"/>
</dbReference>
<proteinExistence type="inferred from homology"/>
<dbReference type="InterPro" id="IPR025110">
    <property type="entry name" value="AMP-bd_C"/>
</dbReference>
<dbReference type="GO" id="GO:0010584">
    <property type="term" value="P:pollen exine formation"/>
    <property type="evidence" value="ECO:0007669"/>
    <property type="project" value="EnsemblPlants"/>
</dbReference>
<evidence type="ECO:0000256" key="3">
    <source>
        <dbReference type="ARBA" id="ARBA00012959"/>
    </source>
</evidence>
<evidence type="ECO:0000259" key="11">
    <source>
        <dbReference type="Pfam" id="PF00501"/>
    </source>
</evidence>
<dbReference type="Proteomes" id="UP000006038">
    <property type="component" value="Unassembled WGS sequence"/>
</dbReference>
<keyword evidence="6" id="KW-0067">ATP-binding</keyword>
<evidence type="ECO:0000256" key="9">
    <source>
        <dbReference type="ARBA" id="ARBA00034223"/>
    </source>
</evidence>
<dbReference type="FunFam" id="3.30.300.30:FF:000007">
    <property type="entry name" value="4-coumarate--CoA ligase 2"/>
    <property type="match status" value="1"/>
</dbReference>
<dbReference type="InterPro" id="IPR045851">
    <property type="entry name" value="AMP-bd_C_sf"/>
</dbReference>
<dbReference type="Gene3D" id="3.30.300.30">
    <property type="match status" value="1"/>
</dbReference>
<name>J3LG39_ORYBR</name>
<dbReference type="eggNOG" id="KOG1176">
    <property type="taxonomic scope" value="Eukaryota"/>
</dbReference>
<keyword evidence="4" id="KW-0436">Ligase</keyword>
<dbReference type="STRING" id="4533.J3LG39"/>
<dbReference type="InterPro" id="IPR000873">
    <property type="entry name" value="AMP-dep_synth/lig_dom"/>
</dbReference>
<dbReference type="FunFam" id="3.40.50.12780:FF:000003">
    <property type="entry name" value="Long-chain-fatty-acid--CoA ligase FadD"/>
    <property type="match status" value="1"/>
</dbReference>
<dbReference type="Gene3D" id="3.40.50.12780">
    <property type="entry name" value="N-terminal domain of ligase-like"/>
    <property type="match status" value="1"/>
</dbReference>
<dbReference type="CDD" id="cd05904">
    <property type="entry name" value="4CL"/>
    <property type="match status" value="1"/>
</dbReference>
<accession>J3LG39</accession>
<dbReference type="AlphaFoldDB" id="J3LG39"/>
<keyword evidence="5" id="KW-0547">Nucleotide-binding</keyword>
<evidence type="ECO:0000259" key="12">
    <source>
        <dbReference type="Pfam" id="PF13193"/>
    </source>
</evidence>
<evidence type="ECO:0000256" key="2">
    <source>
        <dbReference type="ARBA" id="ARBA00006432"/>
    </source>
</evidence>